<proteinExistence type="predicted"/>
<reference evidence="3 4" key="1">
    <citation type="submission" date="2018-05" db="EMBL/GenBank/DDBJ databases">
        <title>Streptomyces venezuelae.</title>
        <authorList>
            <person name="Kim W."/>
            <person name="Lee N."/>
            <person name="Cho B.-K."/>
        </authorList>
    </citation>
    <scope>NUCLEOTIDE SEQUENCE [LARGE SCALE GENOMIC DNA]</scope>
    <source>
        <strain evidence="3 4">ATCC 14585</strain>
    </source>
</reference>
<dbReference type="EMBL" id="CP029191">
    <property type="protein sequence ID" value="QES44721.1"/>
    <property type="molecule type" value="Genomic_DNA"/>
</dbReference>
<protein>
    <submittedName>
        <fullName evidence="3">Uncharacterized protein</fullName>
    </submittedName>
</protein>
<keyword evidence="2" id="KW-1133">Transmembrane helix</keyword>
<evidence type="ECO:0000256" key="2">
    <source>
        <dbReference type="SAM" id="Phobius"/>
    </source>
</evidence>
<accession>A0A5P2CUG6</accession>
<evidence type="ECO:0000313" key="3">
    <source>
        <dbReference type="EMBL" id="QES44721.1"/>
    </source>
</evidence>
<dbReference type="Proteomes" id="UP000324015">
    <property type="component" value="Chromosome"/>
</dbReference>
<feature type="coiled-coil region" evidence="1">
    <location>
        <begin position="37"/>
        <end position="64"/>
    </location>
</feature>
<keyword evidence="2" id="KW-0472">Membrane</keyword>
<keyword evidence="2" id="KW-0812">Transmembrane</keyword>
<sequence>MVFWHGAATKAVGAEAYKALLQFFLVAVLGGGVSLTYQAFNREADRRTERLRQEEEHAEALRKTWQRYLGELIAHYNTVKRSRRLLRASALTSGPIHLDRRVRIARYDELLQAVLDAQLALETMARTMSVEGGLFEADPELITSFNKAEAYLRSLITEYEDVMPRVDGTEVDLRAMPELADFIGPYAESARFRHEFVHPAHAAMAALERLIVGPVPE</sequence>
<feature type="transmembrane region" description="Helical" evidence="2">
    <location>
        <begin position="20"/>
        <end position="40"/>
    </location>
</feature>
<name>A0A5P2CUG6_STRVZ</name>
<evidence type="ECO:0000256" key="1">
    <source>
        <dbReference type="SAM" id="Coils"/>
    </source>
</evidence>
<dbReference type="AlphaFoldDB" id="A0A5P2CUG6"/>
<organism evidence="3 4">
    <name type="scientific">Streptomyces venezuelae</name>
    <dbReference type="NCBI Taxonomy" id="54571"/>
    <lineage>
        <taxon>Bacteria</taxon>
        <taxon>Bacillati</taxon>
        <taxon>Actinomycetota</taxon>
        <taxon>Actinomycetes</taxon>
        <taxon>Kitasatosporales</taxon>
        <taxon>Streptomycetaceae</taxon>
        <taxon>Streptomyces</taxon>
    </lineage>
</organism>
<evidence type="ECO:0000313" key="4">
    <source>
        <dbReference type="Proteomes" id="UP000324015"/>
    </source>
</evidence>
<keyword evidence="1" id="KW-0175">Coiled coil</keyword>
<gene>
    <name evidence="3" type="ORF">DEJ49_30345</name>
</gene>
<dbReference type="RefSeq" id="WP_150187051.1">
    <property type="nucleotide sequence ID" value="NZ_CP029191.1"/>
</dbReference>